<comment type="caution">
    <text evidence="1">The sequence shown here is derived from an EMBL/GenBank/DDBJ whole genome shotgun (WGS) entry which is preliminary data.</text>
</comment>
<feature type="non-terminal residue" evidence="1">
    <location>
        <position position="46"/>
    </location>
</feature>
<proteinExistence type="predicted"/>
<dbReference type="EMBL" id="BART01019634">
    <property type="protein sequence ID" value="GAG94314.1"/>
    <property type="molecule type" value="Genomic_DNA"/>
</dbReference>
<gene>
    <name evidence="1" type="ORF">S01H4_36686</name>
</gene>
<protein>
    <submittedName>
        <fullName evidence="1">Uncharacterized protein</fullName>
    </submittedName>
</protein>
<dbReference type="AlphaFoldDB" id="X1BED0"/>
<evidence type="ECO:0000313" key="1">
    <source>
        <dbReference type="EMBL" id="GAG94314.1"/>
    </source>
</evidence>
<sequence length="46" mass="5006">MALVIFAVLATVLLNQALLPDHTLLPLDLIQSIAPWDNLDLGPLEN</sequence>
<organism evidence="1">
    <name type="scientific">marine sediment metagenome</name>
    <dbReference type="NCBI Taxonomy" id="412755"/>
    <lineage>
        <taxon>unclassified sequences</taxon>
        <taxon>metagenomes</taxon>
        <taxon>ecological metagenomes</taxon>
    </lineage>
</organism>
<accession>X1BED0</accession>
<reference evidence="1" key="1">
    <citation type="journal article" date="2014" name="Front. Microbiol.">
        <title>High frequency of phylogenetically diverse reductive dehalogenase-homologous genes in deep subseafloor sedimentary metagenomes.</title>
        <authorList>
            <person name="Kawai M."/>
            <person name="Futagami T."/>
            <person name="Toyoda A."/>
            <person name="Takaki Y."/>
            <person name="Nishi S."/>
            <person name="Hori S."/>
            <person name="Arai W."/>
            <person name="Tsubouchi T."/>
            <person name="Morono Y."/>
            <person name="Uchiyama I."/>
            <person name="Ito T."/>
            <person name="Fujiyama A."/>
            <person name="Inagaki F."/>
            <person name="Takami H."/>
        </authorList>
    </citation>
    <scope>NUCLEOTIDE SEQUENCE</scope>
    <source>
        <strain evidence="1">Expedition CK06-06</strain>
    </source>
</reference>
<name>X1BED0_9ZZZZ</name>